<dbReference type="GO" id="GO:0006281">
    <property type="term" value="P:DNA repair"/>
    <property type="evidence" value="ECO:0007669"/>
    <property type="project" value="UniProtKB-ARBA"/>
</dbReference>
<dbReference type="EMBL" id="JH817639">
    <property type="protein sequence ID" value="EKC35514.1"/>
    <property type="molecule type" value="Genomic_DNA"/>
</dbReference>
<dbReference type="InParanoid" id="K1QWH9"/>
<dbReference type="SUPFAM" id="SSF52980">
    <property type="entry name" value="Restriction endonuclease-like"/>
    <property type="match status" value="1"/>
</dbReference>
<dbReference type="HOGENOM" id="CLU_1148164_0_0_1"/>
<dbReference type="PANTHER" id="PTHR39953">
    <property type="entry name" value="RE54151P"/>
    <property type="match status" value="1"/>
</dbReference>
<dbReference type="Pfam" id="PF04434">
    <property type="entry name" value="SWIM"/>
    <property type="match status" value="1"/>
</dbReference>
<dbReference type="InterPro" id="IPR011335">
    <property type="entry name" value="Restrct_endonuc-II-like"/>
</dbReference>
<dbReference type="InterPro" id="IPR007527">
    <property type="entry name" value="Znf_SWIM"/>
</dbReference>
<evidence type="ECO:0000313" key="1">
    <source>
        <dbReference type="EMBL" id="EKC35514.1"/>
    </source>
</evidence>
<gene>
    <name evidence="1" type="ORF">CGI_10020280</name>
</gene>
<sequence length="242" mass="26617">MALSIVYWAKFVEGHTKLTRKSEAAVESGRVLRFVMDELRVITACVQASMKDTSYKVQIFLDAEDNGIVKDFTCQCPMGQFRCHHVAAALLFGYKRASKTDVKCSWLKHPKSAPPKSTVTMSDLYPPKQQEYRTSALMGPGIWLHESGVLGASPDGFVQGDFLKSPIVHHQQKNQPPTLPAIIEVKCSFTAKDLTIAEACSSIKDFYLGVKSMCFSCAFDGSITAIVAIRRGKADSSEPITS</sequence>
<protein>
    <submittedName>
        <fullName evidence="1">Uncharacterized protein</fullName>
    </submittedName>
</protein>
<reference evidence="1" key="1">
    <citation type="journal article" date="2012" name="Nature">
        <title>The oyster genome reveals stress adaptation and complexity of shell formation.</title>
        <authorList>
            <person name="Zhang G."/>
            <person name="Fang X."/>
            <person name="Guo X."/>
            <person name="Li L."/>
            <person name="Luo R."/>
            <person name="Xu F."/>
            <person name="Yang P."/>
            <person name="Zhang L."/>
            <person name="Wang X."/>
            <person name="Qi H."/>
            <person name="Xiong Z."/>
            <person name="Que H."/>
            <person name="Xie Y."/>
            <person name="Holland P.W."/>
            <person name="Paps J."/>
            <person name="Zhu Y."/>
            <person name="Wu F."/>
            <person name="Chen Y."/>
            <person name="Wang J."/>
            <person name="Peng C."/>
            <person name="Meng J."/>
            <person name="Yang L."/>
            <person name="Liu J."/>
            <person name="Wen B."/>
            <person name="Zhang N."/>
            <person name="Huang Z."/>
            <person name="Zhu Q."/>
            <person name="Feng Y."/>
            <person name="Mount A."/>
            <person name="Hedgecock D."/>
            <person name="Xu Z."/>
            <person name="Liu Y."/>
            <person name="Domazet-Loso T."/>
            <person name="Du Y."/>
            <person name="Sun X."/>
            <person name="Zhang S."/>
            <person name="Liu B."/>
            <person name="Cheng P."/>
            <person name="Jiang X."/>
            <person name="Li J."/>
            <person name="Fan D."/>
            <person name="Wang W."/>
            <person name="Fu W."/>
            <person name="Wang T."/>
            <person name="Wang B."/>
            <person name="Zhang J."/>
            <person name="Peng Z."/>
            <person name="Li Y."/>
            <person name="Li N."/>
            <person name="Wang J."/>
            <person name="Chen M."/>
            <person name="He Y."/>
            <person name="Tan F."/>
            <person name="Song X."/>
            <person name="Zheng Q."/>
            <person name="Huang R."/>
            <person name="Yang H."/>
            <person name="Du X."/>
            <person name="Chen L."/>
            <person name="Yang M."/>
            <person name="Gaffney P.M."/>
            <person name="Wang S."/>
            <person name="Luo L."/>
            <person name="She Z."/>
            <person name="Ming Y."/>
            <person name="Huang W."/>
            <person name="Zhang S."/>
            <person name="Huang B."/>
            <person name="Zhang Y."/>
            <person name="Qu T."/>
            <person name="Ni P."/>
            <person name="Miao G."/>
            <person name="Wang J."/>
            <person name="Wang Q."/>
            <person name="Steinberg C.E."/>
            <person name="Wang H."/>
            <person name="Li N."/>
            <person name="Qian L."/>
            <person name="Zhang G."/>
            <person name="Li Y."/>
            <person name="Yang H."/>
            <person name="Liu X."/>
            <person name="Wang J."/>
            <person name="Yin Y."/>
            <person name="Wang J."/>
        </authorList>
    </citation>
    <scope>NUCLEOTIDE SEQUENCE [LARGE SCALE GENOMIC DNA]</scope>
    <source>
        <strain evidence="1">05x7-T-G4-1.051#20</strain>
    </source>
</reference>
<dbReference type="PANTHER" id="PTHR39953:SF1">
    <property type="entry name" value="RE54151P"/>
    <property type="match status" value="1"/>
</dbReference>
<organism evidence="1">
    <name type="scientific">Magallana gigas</name>
    <name type="common">Pacific oyster</name>
    <name type="synonym">Crassostrea gigas</name>
    <dbReference type="NCBI Taxonomy" id="29159"/>
    <lineage>
        <taxon>Eukaryota</taxon>
        <taxon>Metazoa</taxon>
        <taxon>Spiralia</taxon>
        <taxon>Lophotrochozoa</taxon>
        <taxon>Mollusca</taxon>
        <taxon>Bivalvia</taxon>
        <taxon>Autobranchia</taxon>
        <taxon>Pteriomorphia</taxon>
        <taxon>Ostreida</taxon>
        <taxon>Ostreoidea</taxon>
        <taxon>Ostreidae</taxon>
        <taxon>Magallana</taxon>
    </lineage>
</organism>
<dbReference type="GO" id="GO:0008270">
    <property type="term" value="F:zinc ion binding"/>
    <property type="evidence" value="ECO:0007669"/>
    <property type="project" value="InterPro"/>
</dbReference>
<name>K1QWH9_MAGGI</name>
<proteinExistence type="predicted"/>
<accession>K1QWH9</accession>
<dbReference type="AlphaFoldDB" id="K1QWH9"/>
<dbReference type="PROSITE" id="PS50966">
    <property type="entry name" value="ZF_SWIM"/>
    <property type="match status" value="1"/>
</dbReference>